<name>A0AAV4DL44_9GAST</name>
<dbReference type="AlphaFoldDB" id="A0AAV4DL44"/>
<protein>
    <submittedName>
        <fullName evidence="1">Tigger transposable element-derived 4-like protein</fullName>
    </submittedName>
</protein>
<proteinExistence type="predicted"/>
<dbReference type="Proteomes" id="UP000735302">
    <property type="component" value="Unassembled WGS sequence"/>
</dbReference>
<evidence type="ECO:0000313" key="2">
    <source>
        <dbReference type="Proteomes" id="UP000735302"/>
    </source>
</evidence>
<accession>A0AAV4DL44</accession>
<evidence type="ECO:0000313" key="1">
    <source>
        <dbReference type="EMBL" id="GFO44783.1"/>
    </source>
</evidence>
<sequence>MDKRKFRPECIWNIDATGCFTVQKPQRQLAKKGEICVGSIVSHENGRNITLCGAVNAIGKSIPPFLIFPRVNVQDHWTLSAQQVHYMILTQNHPDG</sequence>
<dbReference type="EMBL" id="BLXT01007982">
    <property type="protein sequence ID" value="GFO44783.1"/>
    <property type="molecule type" value="Genomic_DNA"/>
</dbReference>
<gene>
    <name evidence="1" type="ORF">PoB_007128800</name>
</gene>
<keyword evidence="2" id="KW-1185">Reference proteome</keyword>
<reference evidence="1 2" key="1">
    <citation type="journal article" date="2021" name="Elife">
        <title>Chloroplast acquisition without the gene transfer in kleptoplastic sea slugs, Plakobranchus ocellatus.</title>
        <authorList>
            <person name="Maeda T."/>
            <person name="Takahashi S."/>
            <person name="Yoshida T."/>
            <person name="Shimamura S."/>
            <person name="Takaki Y."/>
            <person name="Nagai Y."/>
            <person name="Toyoda A."/>
            <person name="Suzuki Y."/>
            <person name="Arimoto A."/>
            <person name="Ishii H."/>
            <person name="Satoh N."/>
            <person name="Nishiyama T."/>
            <person name="Hasebe M."/>
            <person name="Maruyama T."/>
            <person name="Minagawa J."/>
            <person name="Obokata J."/>
            <person name="Shigenobu S."/>
        </authorList>
    </citation>
    <scope>NUCLEOTIDE SEQUENCE [LARGE SCALE GENOMIC DNA]</scope>
</reference>
<comment type="caution">
    <text evidence="1">The sequence shown here is derived from an EMBL/GenBank/DDBJ whole genome shotgun (WGS) entry which is preliminary data.</text>
</comment>
<organism evidence="1 2">
    <name type="scientific">Plakobranchus ocellatus</name>
    <dbReference type="NCBI Taxonomy" id="259542"/>
    <lineage>
        <taxon>Eukaryota</taxon>
        <taxon>Metazoa</taxon>
        <taxon>Spiralia</taxon>
        <taxon>Lophotrochozoa</taxon>
        <taxon>Mollusca</taxon>
        <taxon>Gastropoda</taxon>
        <taxon>Heterobranchia</taxon>
        <taxon>Euthyneura</taxon>
        <taxon>Panpulmonata</taxon>
        <taxon>Sacoglossa</taxon>
        <taxon>Placobranchoidea</taxon>
        <taxon>Plakobranchidae</taxon>
        <taxon>Plakobranchus</taxon>
    </lineage>
</organism>